<keyword evidence="3" id="KW-1185">Reference proteome</keyword>
<comment type="caution">
    <text evidence="2">The sequence shown here is derived from an EMBL/GenBank/DDBJ whole genome shotgun (WGS) entry which is preliminary data.</text>
</comment>
<accession>A0A8S1YKF5</accession>
<dbReference type="Proteomes" id="UP000683925">
    <property type="component" value="Unassembled WGS sequence"/>
</dbReference>
<name>A0A8S1YKF5_PAROT</name>
<feature type="coiled-coil region" evidence="1">
    <location>
        <begin position="69"/>
        <end position="102"/>
    </location>
</feature>
<feature type="coiled-coil region" evidence="1">
    <location>
        <begin position="356"/>
        <end position="391"/>
    </location>
</feature>
<keyword evidence="1" id="KW-0175">Coiled coil</keyword>
<gene>
    <name evidence="2" type="ORF">POCTA_138.1.T1560077</name>
</gene>
<evidence type="ECO:0000313" key="3">
    <source>
        <dbReference type="Proteomes" id="UP000683925"/>
    </source>
</evidence>
<dbReference type="AlphaFoldDB" id="A0A8S1YKF5"/>
<organism evidence="2 3">
    <name type="scientific">Paramecium octaurelia</name>
    <dbReference type="NCBI Taxonomy" id="43137"/>
    <lineage>
        <taxon>Eukaryota</taxon>
        <taxon>Sar</taxon>
        <taxon>Alveolata</taxon>
        <taxon>Ciliophora</taxon>
        <taxon>Intramacronucleata</taxon>
        <taxon>Oligohymenophorea</taxon>
        <taxon>Peniculida</taxon>
        <taxon>Parameciidae</taxon>
        <taxon>Paramecium</taxon>
    </lineage>
</organism>
<evidence type="ECO:0000313" key="2">
    <source>
        <dbReference type="EMBL" id="CAD8212032.1"/>
    </source>
</evidence>
<evidence type="ECO:0000256" key="1">
    <source>
        <dbReference type="SAM" id="Coils"/>
    </source>
</evidence>
<sequence length="431" mass="53102">MNAPLPEKMMQKFNQQMDVYLKHEELQAKQRKINEQKLQNIFDRNLQIEAKDRKMKEQILSSRYQNEQLKISQEKMKQLQELEKQKKERKAAQSELWQMDQKQHEKEIKQRILEIQTKLKFEEFKKKTDDLMNQLDYNLRRVNVLYIEKQEQKQKYLNDYMSQKQLTLNSSMHINESHNQNVYSNYQMQMKRIQEICEQKLKDYEIKLNRIYKQKYEKMDQIYQKAQQSQEHLEQIKERQNQIFQKRIKKIKEKIDYFQDKINIIEKKRLSNLQLTYNKEHQHHQQMNQIRARSENLFRNRSLNLLNKQVLKEQTFQLVQSQNQLDLEQKLSRLNQKWLIQQSQVVRADKLKLSYLQQLELKISQRDQRLQDQIQNKLEIQRRRLKVIEDMEKQKRDMLLKLESDKVHPLNTSELKYFNSTPKEQSKLFIT</sequence>
<reference evidence="2" key="1">
    <citation type="submission" date="2021-01" db="EMBL/GenBank/DDBJ databases">
        <authorList>
            <consortium name="Genoscope - CEA"/>
            <person name="William W."/>
        </authorList>
    </citation>
    <scope>NUCLEOTIDE SEQUENCE</scope>
</reference>
<proteinExistence type="predicted"/>
<feature type="coiled-coil region" evidence="1">
    <location>
        <begin position="219"/>
        <end position="268"/>
    </location>
</feature>
<dbReference type="OMA" id="MHINESH"/>
<protein>
    <submittedName>
        <fullName evidence="2">Uncharacterized protein</fullName>
    </submittedName>
</protein>
<dbReference type="OrthoDB" id="10318529at2759"/>
<dbReference type="EMBL" id="CAJJDP010000158">
    <property type="protein sequence ID" value="CAD8212032.1"/>
    <property type="molecule type" value="Genomic_DNA"/>
</dbReference>